<dbReference type="GO" id="GO:0016301">
    <property type="term" value="F:kinase activity"/>
    <property type="evidence" value="ECO:0007669"/>
    <property type="project" value="UniProtKB-KW"/>
</dbReference>
<evidence type="ECO:0000256" key="1">
    <source>
        <dbReference type="ARBA" id="ARBA00010165"/>
    </source>
</evidence>
<sequence>MIDINNKESLHSYLLDRHLIQTGEHVQYTSLTGGVSCKVVRVERKKRSFVVKQALSKLNVKDDWFSDIRRILIEKDCLIALNELIPEAVPDFVHSDDEQYLYVMEAAPLEAEVWKQQLLAGRLDFQVTEQIAIALATVHQHAAKSKRFHERFANQQIFKELRISPYLETVKEKHPSLQAMIDETIALLLEQRLTLVHGDFSPKNILVTKKRLYLLDYEVAHIGHPAFDLAFVTTHFLLKSINEKKWAPAYLHLMQCFIASYFKHIDFIDRQQLERETVRLLAFLFLARVDGKSPAEYITAAEDKALIRELSYEIISSAVTFRDVQHVMLKKRGGSYESICDY</sequence>
<dbReference type="InterPro" id="IPR011009">
    <property type="entry name" value="Kinase-like_dom_sf"/>
</dbReference>
<dbReference type="InterPro" id="IPR002575">
    <property type="entry name" value="Aminoglycoside_PTrfase"/>
</dbReference>
<evidence type="ECO:0000313" key="8">
    <source>
        <dbReference type="Proteomes" id="UP001139179"/>
    </source>
</evidence>
<evidence type="ECO:0000256" key="4">
    <source>
        <dbReference type="ARBA" id="ARBA00022777"/>
    </source>
</evidence>
<dbReference type="Pfam" id="PF01636">
    <property type="entry name" value="APH"/>
    <property type="match status" value="1"/>
</dbReference>
<dbReference type="EMBL" id="JAMBOL010000002">
    <property type="protein sequence ID" value="MCM3713326.1"/>
    <property type="molecule type" value="Genomic_DNA"/>
</dbReference>
<keyword evidence="8" id="KW-1185">Reference proteome</keyword>
<keyword evidence="5" id="KW-0067">ATP-binding</keyword>
<evidence type="ECO:0000313" key="7">
    <source>
        <dbReference type="EMBL" id="MCM3713326.1"/>
    </source>
</evidence>
<keyword evidence="2" id="KW-0808">Transferase</keyword>
<evidence type="ECO:0000256" key="3">
    <source>
        <dbReference type="ARBA" id="ARBA00022741"/>
    </source>
</evidence>
<dbReference type="Proteomes" id="UP001139179">
    <property type="component" value="Unassembled WGS sequence"/>
</dbReference>
<dbReference type="Gene3D" id="3.90.1200.10">
    <property type="match status" value="1"/>
</dbReference>
<dbReference type="GO" id="GO:0005524">
    <property type="term" value="F:ATP binding"/>
    <property type="evidence" value="ECO:0007669"/>
    <property type="project" value="UniProtKB-KW"/>
</dbReference>
<evidence type="ECO:0000259" key="6">
    <source>
        <dbReference type="Pfam" id="PF01636"/>
    </source>
</evidence>
<comment type="similarity">
    <text evidence="1">Belongs to the methylthioribose kinase family.</text>
</comment>
<proteinExistence type="inferred from homology"/>
<feature type="domain" description="Aminoglycoside phosphotransferase" evidence="6">
    <location>
        <begin position="29"/>
        <end position="235"/>
    </location>
</feature>
<organism evidence="7 8">
    <name type="scientific">Halalkalibacter oceani</name>
    <dbReference type="NCBI Taxonomy" id="1653776"/>
    <lineage>
        <taxon>Bacteria</taxon>
        <taxon>Bacillati</taxon>
        <taxon>Bacillota</taxon>
        <taxon>Bacilli</taxon>
        <taxon>Bacillales</taxon>
        <taxon>Bacillaceae</taxon>
        <taxon>Halalkalibacter</taxon>
    </lineage>
</organism>
<name>A0A9X2DMQ7_9BACI</name>
<dbReference type="RefSeq" id="WP_251222132.1">
    <property type="nucleotide sequence ID" value="NZ_JAMBOL010000002.1"/>
</dbReference>
<protein>
    <submittedName>
        <fullName evidence="7">Phosphotransferase</fullName>
    </submittedName>
</protein>
<evidence type="ECO:0000256" key="2">
    <source>
        <dbReference type="ARBA" id="ARBA00022679"/>
    </source>
</evidence>
<reference evidence="7" key="1">
    <citation type="submission" date="2022-05" db="EMBL/GenBank/DDBJ databases">
        <title>Comparative Genomics of Spacecraft Associated Microbes.</title>
        <authorList>
            <person name="Tran M.T."/>
            <person name="Wright A."/>
            <person name="Seuylemezian A."/>
            <person name="Eisen J."/>
            <person name="Coil D."/>
        </authorList>
    </citation>
    <scope>NUCLEOTIDE SEQUENCE</scope>
    <source>
        <strain evidence="7">214.1.1</strain>
    </source>
</reference>
<keyword evidence="4" id="KW-0418">Kinase</keyword>
<gene>
    <name evidence="7" type="ORF">M3202_04450</name>
</gene>
<comment type="caution">
    <text evidence="7">The sequence shown here is derived from an EMBL/GenBank/DDBJ whole genome shotgun (WGS) entry which is preliminary data.</text>
</comment>
<evidence type="ECO:0000256" key="5">
    <source>
        <dbReference type="ARBA" id="ARBA00022840"/>
    </source>
</evidence>
<dbReference type="AlphaFoldDB" id="A0A9X2DMQ7"/>
<dbReference type="SUPFAM" id="SSF56112">
    <property type="entry name" value="Protein kinase-like (PK-like)"/>
    <property type="match status" value="1"/>
</dbReference>
<dbReference type="PANTHER" id="PTHR34273">
    <property type="entry name" value="METHYLTHIORIBOSE KINASE"/>
    <property type="match status" value="1"/>
</dbReference>
<keyword evidence="3" id="KW-0547">Nucleotide-binding</keyword>
<dbReference type="Gene3D" id="3.30.200.20">
    <property type="entry name" value="Phosphorylase Kinase, domain 1"/>
    <property type="match status" value="1"/>
</dbReference>
<dbReference type="PANTHER" id="PTHR34273:SF2">
    <property type="entry name" value="METHYLTHIORIBOSE KINASE"/>
    <property type="match status" value="1"/>
</dbReference>
<accession>A0A9X2DMQ7</accession>